<reference evidence="5" key="1">
    <citation type="submission" date="2018-03" db="EMBL/GenBank/DDBJ databases">
        <title>A comparative analysis of the Nautiliaceae.</title>
        <authorList>
            <person name="Grosche A."/>
            <person name="Smedile F."/>
            <person name="Vetriani C."/>
        </authorList>
    </citation>
    <scope>NUCLEOTIDE SEQUENCE [LARGE SCALE GENOMIC DNA]</scope>
    <source>
        <strain evidence="5">TB6</strain>
    </source>
</reference>
<dbReference type="Proteomes" id="UP000272781">
    <property type="component" value="Unassembled WGS sequence"/>
</dbReference>
<feature type="transmembrane region" description="Helical" evidence="1">
    <location>
        <begin position="240"/>
        <end position="263"/>
    </location>
</feature>
<dbReference type="EMBL" id="CP027432">
    <property type="protein sequence ID" value="QCI27514.1"/>
    <property type="molecule type" value="Genomic_DNA"/>
</dbReference>
<accession>A0AAJ4RBJ4</accession>
<evidence type="ECO:0000256" key="1">
    <source>
        <dbReference type="SAM" id="Phobius"/>
    </source>
</evidence>
<dbReference type="Proteomes" id="UP000298805">
    <property type="component" value="Chromosome"/>
</dbReference>
<dbReference type="EMBL" id="RJVK01000005">
    <property type="protein sequence ID" value="ROR38953.1"/>
    <property type="molecule type" value="Genomic_DNA"/>
</dbReference>
<sequence length="299" mass="34290">MHIREIKDFQKIRKEARAYFCYLLQRNLPNKLPEITIDVVVDGLEKIVHELPFANAAYVLDAKGMQISRMITLKNEYQETMVEVNQANRTYFYKAVKEKKCILTDPYPSLVGGDMVVSAAYPIFNNKGELLYVAVIDIPLRELLKFMHEEKGEKWFHNFNRVVYGLFSLALFSIVVLLFIDGVKMFFSYNLAQLDVKKMFESTILLTLSLALFDLVKTLVSEEVIEEKEEHPFAIHKTMIKFLGSIVIALAIEGLMLVFKFAMIAPQKLMYAAVLLAAVTFLLIGLAYYMKSVGKDIKD</sequence>
<name>A0AAJ4RBJ4_9BACT</name>
<feature type="transmembrane region" description="Helical" evidence="1">
    <location>
        <begin position="269"/>
        <end position="289"/>
    </location>
</feature>
<dbReference type="CDD" id="cd18773">
    <property type="entry name" value="PDC1_HK_sensor"/>
    <property type="match status" value="1"/>
</dbReference>
<evidence type="ECO:0000313" key="5">
    <source>
        <dbReference type="Proteomes" id="UP000298805"/>
    </source>
</evidence>
<dbReference type="AlphaFoldDB" id="A0AAJ4RBJ4"/>
<dbReference type="SUPFAM" id="SSF103190">
    <property type="entry name" value="Sensory domain-like"/>
    <property type="match status" value="1"/>
</dbReference>
<gene>
    <name evidence="2" type="ORF">C6V80_00595</name>
    <name evidence="3" type="ORF">EDC58_1872</name>
</gene>
<feature type="transmembrane region" description="Helical" evidence="1">
    <location>
        <begin position="162"/>
        <end position="180"/>
    </location>
</feature>
<keyword evidence="1" id="KW-1133">Transmembrane helix</keyword>
<keyword evidence="5" id="KW-1185">Reference proteome</keyword>
<dbReference type="Gene3D" id="3.30.450.20">
    <property type="entry name" value="PAS domain"/>
    <property type="match status" value="1"/>
</dbReference>
<organism evidence="3 4">
    <name type="scientific">Caminibacter pacificus</name>
    <dbReference type="NCBI Taxonomy" id="1424653"/>
    <lineage>
        <taxon>Bacteria</taxon>
        <taxon>Pseudomonadati</taxon>
        <taxon>Campylobacterota</taxon>
        <taxon>Epsilonproteobacteria</taxon>
        <taxon>Nautiliales</taxon>
        <taxon>Nautiliaceae</taxon>
        <taxon>Caminibacter</taxon>
    </lineage>
</organism>
<evidence type="ECO:0000313" key="3">
    <source>
        <dbReference type="EMBL" id="ROR38953.1"/>
    </source>
</evidence>
<evidence type="ECO:0008006" key="6">
    <source>
        <dbReference type="Google" id="ProtNLM"/>
    </source>
</evidence>
<dbReference type="RefSeq" id="WP_123353243.1">
    <property type="nucleotide sequence ID" value="NZ_CP027432.2"/>
</dbReference>
<protein>
    <recommendedName>
        <fullName evidence="6">Cache domain-containing protein</fullName>
    </recommendedName>
</protein>
<reference evidence="2" key="3">
    <citation type="submission" date="2019-06" db="EMBL/GenBank/DDBJ databases">
        <title>A comparative analysis of the Nautiliaceae.</title>
        <authorList>
            <person name="Grosche A."/>
            <person name="Smedile F."/>
            <person name="Vetriani C."/>
        </authorList>
    </citation>
    <scope>NUCLEOTIDE SEQUENCE</scope>
    <source>
        <strain evidence="2">TB6</strain>
    </source>
</reference>
<reference evidence="3 4" key="2">
    <citation type="submission" date="2018-11" db="EMBL/GenBank/DDBJ databases">
        <title>Genomic Encyclopedia of Type Strains, Phase IV (KMG-IV): sequencing the most valuable type-strain genomes for metagenomic binning, comparative biology and taxonomic classification.</title>
        <authorList>
            <person name="Goeker M."/>
        </authorList>
    </citation>
    <scope>NUCLEOTIDE SEQUENCE [LARGE SCALE GENOMIC DNA]</scope>
    <source>
        <strain evidence="3 4">DSM 27783</strain>
    </source>
</reference>
<proteinExistence type="predicted"/>
<keyword evidence="1" id="KW-0812">Transmembrane</keyword>
<dbReference type="InterPro" id="IPR029151">
    <property type="entry name" value="Sensor-like_sf"/>
</dbReference>
<keyword evidence="1" id="KW-0472">Membrane</keyword>
<evidence type="ECO:0000313" key="4">
    <source>
        <dbReference type="Proteomes" id="UP000272781"/>
    </source>
</evidence>
<feature type="transmembrane region" description="Helical" evidence="1">
    <location>
        <begin position="200"/>
        <end position="220"/>
    </location>
</feature>
<evidence type="ECO:0000313" key="2">
    <source>
        <dbReference type="EMBL" id="QCI27514.1"/>
    </source>
</evidence>